<evidence type="ECO:0000256" key="2">
    <source>
        <dbReference type="ARBA" id="ARBA00022723"/>
    </source>
</evidence>
<evidence type="ECO:0000259" key="7">
    <source>
        <dbReference type="Pfam" id="PF07732"/>
    </source>
</evidence>
<evidence type="ECO:0000256" key="4">
    <source>
        <dbReference type="ARBA" id="ARBA00023008"/>
    </source>
</evidence>
<evidence type="ECO:0000259" key="6">
    <source>
        <dbReference type="Pfam" id="PF07731"/>
    </source>
</evidence>
<feature type="domain" description="Plastocyanin-like" evidence="7">
    <location>
        <begin position="57"/>
        <end position="145"/>
    </location>
</feature>
<feature type="domain" description="Plastocyanin-like" evidence="5">
    <location>
        <begin position="163"/>
        <end position="322"/>
    </location>
</feature>
<gene>
    <name evidence="8" type="ORF">MAR_027449</name>
</gene>
<name>A0ABY7EWE1_MYAAR</name>
<dbReference type="InterPro" id="IPR002355">
    <property type="entry name" value="Cu_oxidase_Cu_BS"/>
</dbReference>
<evidence type="ECO:0000256" key="3">
    <source>
        <dbReference type="ARBA" id="ARBA00023002"/>
    </source>
</evidence>
<protein>
    <submittedName>
        <fullName evidence="8">LAC2-like protein</fullName>
    </submittedName>
</protein>
<keyword evidence="2" id="KW-0479">Metal-binding</keyword>
<dbReference type="Proteomes" id="UP001164746">
    <property type="component" value="Chromosome 8"/>
</dbReference>
<dbReference type="EMBL" id="CP111019">
    <property type="protein sequence ID" value="WAR13269.1"/>
    <property type="molecule type" value="Genomic_DNA"/>
</dbReference>
<dbReference type="Pfam" id="PF07732">
    <property type="entry name" value="Cu-oxidase_3"/>
    <property type="match status" value="1"/>
</dbReference>
<evidence type="ECO:0000313" key="9">
    <source>
        <dbReference type="Proteomes" id="UP001164746"/>
    </source>
</evidence>
<keyword evidence="3" id="KW-0560">Oxidoreductase</keyword>
<dbReference type="Pfam" id="PF07731">
    <property type="entry name" value="Cu-oxidase_2"/>
    <property type="match status" value="1"/>
</dbReference>
<organism evidence="8 9">
    <name type="scientific">Mya arenaria</name>
    <name type="common">Soft-shell clam</name>
    <dbReference type="NCBI Taxonomy" id="6604"/>
    <lineage>
        <taxon>Eukaryota</taxon>
        <taxon>Metazoa</taxon>
        <taxon>Spiralia</taxon>
        <taxon>Lophotrochozoa</taxon>
        <taxon>Mollusca</taxon>
        <taxon>Bivalvia</taxon>
        <taxon>Autobranchia</taxon>
        <taxon>Heteroconchia</taxon>
        <taxon>Euheterodonta</taxon>
        <taxon>Imparidentia</taxon>
        <taxon>Neoheterodontei</taxon>
        <taxon>Myida</taxon>
        <taxon>Myoidea</taxon>
        <taxon>Myidae</taxon>
        <taxon>Mya</taxon>
    </lineage>
</organism>
<dbReference type="InterPro" id="IPR001117">
    <property type="entry name" value="Cu-oxidase_2nd"/>
</dbReference>
<reference evidence="8" key="1">
    <citation type="submission" date="2022-11" db="EMBL/GenBank/DDBJ databases">
        <title>Centuries of genome instability and evolution in soft-shell clam transmissible cancer (bioRxiv).</title>
        <authorList>
            <person name="Hart S.F.M."/>
            <person name="Yonemitsu M.A."/>
            <person name="Giersch R.M."/>
            <person name="Beal B.F."/>
            <person name="Arriagada G."/>
            <person name="Davis B.W."/>
            <person name="Ostrander E.A."/>
            <person name="Goff S.P."/>
            <person name="Metzger M.J."/>
        </authorList>
    </citation>
    <scope>NUCLEOTIDE SEQUENCE</scope>
    <source>
        <strain evidence="8">MELC-2E11</strain>
        <tissue evidence="8">Siphon/mantle</tissue>
    </source>
</reference>
<dbReference type="InterPro" id="IPR008972">
    <property type="entry name" value="Cupredoxin"/>
</dbReference>
<dbReference type="Pfam" id="PF00394">
    <property type="entry name" value="Cu-oxidase"/>
    <property type="match status" value="1"/>
</dbReference>
<dbReference type="InterPro" id="IPR011706">
    <property type="entry name" value="Cu-oxidase_C"/>
</dbReference>
<feature type="domain" description="Plastocyanin-like" evidence="6">
    <location>
        <begin position="459"/>
        <end position="592"/>
    </location>
</feature>
<sequence>MFTVWMIAFATVFAGTIFHTSTGLAEYHHPCNRECVLNGPMVCEYNFTVENFYTMSRVCQGDTVRVWVTNLMDDGSSTSIHWHGLEQRGTNFMDGAARVTQCDIGPHETFRYEFTADNAGTHWWHSHTGVQLGDGLYGAFIVREPPSSDSRYSMYDKDLSGHVMLINDWPDKPQIYRYMEEMQDRWMHPYLGINVLLNGRGRKHLVDGDPGALGLTMNPNATYTPYETFNVNNGQRYRFRAIGAATRCYFRVSIQDHVITVVTSDGNPVTPSTVDSFMIHPGERYDFILHADQISGDYWVRVQAFGDCRWGGGHGSAILHYQDCDLCEDEPQTLPEGEEFDHELKGTILNPDSEFFYDGQHETHEYIEQKTLRYDHRDFWKNETYHDERVDVRYYMNLRYQANDNSMYSHPDYYPQESRYGLITPTINNLTLYRPTLPLATQWEDVTHKRLCNASTVDTVNDCNDDLCYCTHMLDVEMGQVVEFFIYGQANDPHQMHLHGYTFRVVGDGHVTNNWNDNKAFNSVTMQEVIERDRNGEFPRILTNPIYKDTITVHSKGGYSIIRFKADNPGVWFFHCHNEGHLMQGMALLVKVGRPVHTMDGAKQFPHPPNYFPVCGKTVGHLNKIKQCDVSGASALVVQMSTVILVAVYSLLLL</sequence>
<dbReference type="SUPFAM" id="SSF49503">
    <property type="entry name" value="Cupredoxins"/>
    <property type="match status" value="3"/>
</dbReference>
<evidence type="ECO:0000313" key="8">
    <source>
        <dbReference type="EMBL" id="WAR13269.1"/>
    </source>
</evidence>
<evidence type="ECO:0000256" key="1">
    <source>
        <dbReference type="ARBA" id="ARBA00010609"/>
    </source>
</evidence>
<dbReference type="Gene3D" id="2.60.40.420">
    <property type="entry name" value="Cupredoxins - blue copper proteins"/>
    <property type="match status" value="3"/>
</dbReference>
<dbReference type="InterPro" id="IPR045087">
    <property type="entry name" value="Cu-oxidase_fam"/>
</dbReference>
<dbReference type="CDD" id="cd13905">
    <property type="entry name" value="CuRO_3_tcLLC2_insect_like"/>
    <property type="match status" value="1"/>
</dbReference>
<accession>A0ABY7EWE1</accession>
<dbReference type="CDD" id="cd13884">
    <property type="entry name" value="CuRO_2_tcLCC_insect_like"/>
    <property type="match status" value="1"/>
</dbReference>
<dbReference type="PROSITE" id="PS00080">
    <property type="entry name" value="MULTICOPPER_OXIDASE2"/>
    <property type="match status" value="1"/>
</dbReference>
<dbReference type="PANTHER" id="PTHR11709:SF394">
    <property type="entry name" value="FI03373P-RELATED"/>
    <property type="match status" value="1"/>
</dbReference>
<keyword evidence="4" id="KW-0186">Copper</keyword>
<comment type="similarity">
    <text evidence="1">Belongs to the multicopper oxidase family.</text>
</comment>
<keyword evidence="9" id="KW-1185">Reference proteome</keyword>
<dbReference type="PANTHER" id="PTHR11709">
    <property type="entry name" value="MULTI-COPPER OXIDASE"/>
    <property type="match status" value="1"/>
</dbReference>
<evidence type="ECO:0000259" key="5">
    <source>
        <dbReference type="Pfam" id="PF00394"/>
    </source>
</evidence>
<dbReference type="InterPro" id="IPR011707">
    <property type="entry name" value="Cu-oxidase-like_N"/>
</dbReference>
<proteinExistence type="inferred from homology"/>